<dbReference type="InterPro" id="IPR041127">
    <property type="entry name" value="PET_hydrolase/cutinase-like"/>
</dbReference>
<keyword evidence="4" id="KW-1185">Reference proteome</keyword>
<dbReference type="EMBL" id="FOET01000017">
    <property type="protein sequence ID" value="SEQ85021.1"/>
    <property type="molecule type" value="Genomic_DNA"/>
</dbReference>
<keyword evidence="1" id="KW-0732">Signal</keyword>
<dbReference type="STRING" id="403935.SAMN05216481_11753"/>
<evidence type="ECO:0000313" key="4">
    <source>
        <dbReference type="Proteomes" id="UP000199055"/>
    </source>
</evidence>
<feature type="signal peptide" evidence="1">
    <location>
        <begin position="1"/>
        <end position="33"/>
    </location>
</feature>
<evidence type="ECO:0000313" key="3">
    <source>
        <dbReference type="EMBL" id="SEQ85021.1"/>
    </source>
</evidence>
<dbReference type="RefSeq" id="WP_093662799.1">
    <property type="nucleotide sequence ID" value="NZ_FOET01000017.1"/>
</dbReference>
<evidence type="ECO:0000259" key="2">
    <source>
        <dbReference type="Pfam" id="PF12740"/>
    </source>
</evidence>
<protein>
    <recommendedName>
        <fullName evidence="2">PET hydrolase/cutinase-like domain-containing protein</fullName>
    </recommendedName>
</protein>
<dbReference type="InterPro" id="IPR029058">
    <property type="entry name" value="AB_hydrolase_fold"/>
</dbReference>
<evidence type="ECO:0000256" key="1">
    <source>
        <dbReference type="SAM" id="SignalP"/>
    </source>
</evidence>
<accession>A0A1H9JDE3</accession>
<dbReference type="Proteomes" id="UP000199055">
    <property type="component" value="Unassembled WGS sequence"/>
</dbReference>
<dbReference type="SUPFAM" id="SSF53474">
    <property type="entry name" value="alpha/beta-Hydrolases"/>
    <property type="match status" value="1"/>
</dbReference>
<dbReference type="Gene3D" id="3.40.50.1820">
    <property type="entry name" value="alpha/beta hydrolase"/>
    <property type="match status" value="1"/>
</dbReference>
<proteinExistence type="predicted"/>
<organism evidence="3 4">
    <name type="scientific">Streptomyces radiopugnans</name>
    <dbReference type="NCBI Taxonomy" id="403935"/>
    <lineage>
        <taxon>Bacteria</taxon>
        <taxon>Bacillati</taxon>
        <taxon>Actinomycetota</taxon>
        <taxon>Actinomycetes</taxon>
        <taxon>Kitasatosporales</taxon>
        <taxon>Streptomycetaceae</taxon>
        <taxon>Streptomyces</taxon>
    </lineage>
</organism>
<feature type="domain" description="PET hydrolase/cutinase-like" evidence="2">
    <location>
        <begin position="189"/>
        <end position="349"/>
    </location>
</feature>
<name>A0A1H9JDE3_9ACTN</name>
<gene>
    <name evidence="3" type="ORF">SAMN05216481_11753</name>
</gene>
<dbReference type="PANTHER" id="PTHR33428">
    <property type="entry name" value="CHLOROPHYLLASE-2, CHLOROPLASTIC"/>
    <property type="match status" value="1"/>
</dbReference>
<reference evidence="4" key="1">
    <citation type="submission" date="2016-10" db="EMBL/GenBank/DDBJ databases">
        <authorList>
            <person name="Varghese N."/>
            <person name="Submissions S."/>
        </authorList>
    </citation>
    <scope>NUCLEOTIDE SEQUENCE [LARGE SCALE GENOMIC DNA]</scope>
    <source>
        <strain evidence="4">CGMCC 4.3519</strain>
    </source>
</reference>
<dbReference type="Pfam" id="PF12740">
    <property type="entry name" value="PETase"/>
    <property type="match status" value="1"/>
</dbReference>
<sequence length="416" mass="43994">MNRFSRRLRVWGAVAVGITSVGAVGATAPPASAATAVYSEDFSGGLGTFTASGSVRTGAYGARMSGSLFSDPSMTSAPVDLTDYSSVTVSYTRTASGLDLGETFTAAYSVDGGPFTALESTRTASGTASFRLPASVDGRSLRLRFSLDADSVLETLTVGDVLVEAESGGGPTDPPAGSLPPVDDVTEPGPYAVTVDRSAGPGGDGWLVYPADTGRNGVDHPVFVWGPGAGSDPADYEDMLRQWASHGFVVYSEVSSSSGDYMVDALDWLEDQNARPASPLHQNLDTSEVAFGGHSRGSIGTFDVADEPRLETTIHVAGGSFDGNGPDSLRNPALYIGGDEDFATANMERDYTNTGVPVWFNVLDGTDHIYATRNGRHIITAWLRWHLADEEFRRTEDFLSSACTFCGLGEVRYKNW</sequence>
<dbReference type="AlphaFoldDB" id="A0A1H9JDE3"/>
<dbReference type="PANTHER" id="PTHR33428:SF14">
    <property type="entry name" value="CARBOXYLESTERASE TYPE B DOMAIN-CONTAINING PROTEIN"/>
    <property type="match status" value="1"/>
</dbReference>
<feature type="chain" id="PRO_5011588466" description="PET hydrolase/cutinase-like domain-containing protein" evidence="1">
    <location>
        <begin position="34"/>
        <end position="416"/>
    </location>
</feature>